<organism evidence="4 5">
    <name type="scientific">Bicyclus anynana</name>
    <name type="common">Squinting bush brown butterfly</name>
    <dbReference type="NCBI Taxonomy" id="110368"/>
    <lineage>
        <taxon>Eukaryota</taxon>
        <taxon>Metazoa</taxon>
        <taxon>Ecdysozoa</taxon>
        <taxon>Arthropoda</taxon>
        <taxon>Hexapoda</taxon>
        <taxon>Insecta</taxon>
        <taxon>Pterygota</taxon>
        <taxon>Neoptera</taxon>
        <taxon>Endopterygota</taxon>
        <taxon>Lepidoptera</taxon>
        <taxon>Glossata</taxon>
        <taxon>Ditrysia</taxon>
        <taxon>Papilionoidea</taxon>
        <taxon>Nymphalidae</taxon>
        <taxon>Satyrinae</taxon>
        <taxon>Satyrini</taxon>
        <taxon>Mycalesina</taxon>
        <taxon>Bicyclus</taxon>
    </lineage>
</organism>
<keyword evidence="4" id="KW-1185">Reference proteome</keyword>
<name>A0A6J1MUG8_BICAN</name>
<dbReference type="GO" id="GO:0070628">
    <property type="term" value="F:proteasome binding"/>
    <property type="evidence" value="ECO:0007669"/>
    <property type="project" value="TreeGrafter"/>
</dbReference>
<accession>A0A6J1MUG8</accession>
<sequence>MCTFGEIVEPVSRSTWEDWDDEIPDIASLQWQQPLDTFNKIETLFILEGKFISECVKMHPQAHLKLINSVLEVNLHLYEMASNKYVCTIKNYNLLHSSEIVELLKPLIITSDNVVTIQTKTLLEYQTASPVNSPLIIRELSTSKPAPKLWDGKFKRLEQPNIISGVAAGVLCLREHLDLSATTLVYYIEHSEEYQTDEIQQILEKLKIINSICSTQVNGILNSNLYI</sequence>
<dbReference type="OrthoDB" id="17536at2759"/>
<evidence type="ECO:0000256" key="3">
    <source>
        <dbReference type="ARBA" id="ARBA00023186"/>
    </source>
</evidence>
<reference evidence="5" key="1">
    <citation type="submission" date="2025-08" db="UniProtKB">
        <authorList>
            <consortium name="RefSeq"/>
        </authorList>
    </citation>
    <scope>IDENTIFICATION</scope>
</reference>
<dbReference type="InterPro" id="IPR016565">
    <property type="entry name" value="Proteasome_assmbl_chp_1"/>
</dbReference>
<evidence type="ECO:0000313" key="5">
    <source>
        <dbReference type="RefSeq" id="XP_023934116.1"/>
    </source>
</evidence>
<keyword evidence="3" id="KW-0143">Chaperone</keyword>
<dbReference type="CTD" id="8624"/>
<gene>
    <name evidence="5" type="primary">LOC112043083</name>
</gene>
<comment type="similarity">
    <text evidence="1">Belongs to the PSMG1 family.</text>
</comment>
<protein>
    <recommendedName>
        <fullName evidence="2">Proteasome assembly chaperone 1</fullName>
    </recommendedName>
</protein>
<dbReference type="KEGG" id="bany:112043083"/>
<evidence type="ECO:0000313" key="4">
    <source>
        <dbReference type="Proteomes" id="UP001652582"/>
    </source>
</evidence>
<dbReference type="GeneID" id="112043083"/>
<evidence type="ECO:0000256" key="2">
    <source>
        <dbReference type="ARBA" id="ARBA00019180"/>
    </source>
</evidence>
<proteinExistence type="inferred from homology"/>
<dbReference type="PANTHER" id="PTHR15069:SF1">
    <property type="entry name" value="PROTEASOME ASSEMBLY CHAPERONE 1"/>
    <property type="match status" value="1"/>
</dbReference>
<dbReference type="GO" id="GO:0005783">
    <property type="term" value="C:endoplasmic reticulum"/>
    <property type="evidence" value="ECO:0007669"/>
    <property type="project" value="InterPro"/>
</dbReference>
<dbReference type="RefSeq" id="XP_023934116.1">
    <property type="nucleotide sequence ID" value="XM_024078348.2"/>
</dbReference>
<evidence type="ECO:0000256" key="1">
    <source>
        <dbReference type="ARBA" id="ARBA00005261"/>
    </source>
</evidence>
<dbReference type="AlphaFoldDB" id="A0A6J1MUG8"/>
<dbReference type="GO" id="GO:0080129">
    <property type="term" value="P:proteasome core complex assembly"/>
    <property type="evidence" value="ECO:0007669"/>
    <property type="project" value="TreeGrafter"/>
</dbReference>
<dbReference type="PANTHER" id="PTHR15069">
    <property type="entry name" value="PROTEASOME ASSEMBLY CHAPERONE 1"/>
    <property type="match status" value="1"/>
</dbReference>
<dbReference type="Proteomes" id="UP001652582">
    <property type="component" value="Chromosome 13"/>
</dbReference>